<dbReference type="RefSeq" id="WP_126799414.1">
    <property type="nucleotide sequence ID" value="NZ_PIPO01000005.1"/>
</dbReference>
<dbReference type="GO" id="GO:0008176">
    <property type="term" value="F:tRNA (guanine(46)-N7)-methyltransferase activity"/>
    <property type="evidence" value="ECO:0007669"/>
    <property type="project" value="UniProtKB-EC"/>
</dbReference>
<dbReference type="CDD" id="cd02440">
    <property type="entry name" value="AdoMet_MTases"/>
    <property type="match status" value="1"/>
</dbReference>
<reference evidence="8 9" key="1">
    <citation type="journal article" date="2011" name="Front. Microbiol.">
        <title>Genomic signatures of strain selection and enhancement in Bacillus atrophaeus var. globigii, a historical biowarfare simulant.</title>
        <authorList>
            <person name="Gibbons H.S."/>
            <person name="Broomall S.M."/>
            <person name="McNew L.A."/>
            <person name="Daligault H."/>
            <person name="Chapman C."/>
            <person name="Bruce D."/>
            <person name="Karavis M."/>
            <person name="Krepps M."/>
            <person name="McGregor P.A."/>
            <person name="Hong C."/>
            <person name="Park K.H."/>
            <person name="Akmal A."/>
            <person name="Feldman A."/>
            <person name="Lin J.S."/>
            <person name="Chang W.E."/>
            <person name="Higgs B.W."/>
            <person name="Demirev P."/>
            <person name="Lindquist J."/>
            <person name="Liem A."/>
            <person name="Fochler E."/>
            <person name="Read T.D."/>
            <person name="Tapia R."/>
            <person name="Johnson S."/>
            <person name="Bishop-Lilly K.A."/>
            <person name="Detter C."/>
            <person name="Han C."/>
            <person name="Sozhamannan S."/>
            <person name="Rosenzweig C.N."/>
            <person name="Skowronski E.W."/>
        </authorList>
    </citation>
    <scope>NUCLEOTIDE SEQUENCE [LARGE SCALE GENOMIC DNA]</scope>
    <source>
        <strain evidence="8 9">Y4G10-17</strain>
    </source>
</reference>
<dbReference type="PROSITE" id="PS51625">
    <property type="entry name" value="SAM_MT_TRMB"/>
    <property type="match status" value="1"/>
</dbReference>
<organism evidence="8 9">
    <name type="scientific">Aliidiomarina soli</name>
    <dbReference type="NCBI Taxonomy" id="1928574"/>
    <lineage>
        <taxon>Bacteria</taxon>
        <taxon>Pseudomonadati</taxon>
        <taxon>Pseudomonadota</taxon>
        <taxon>Gammaproteobacteria</taxon>
        <taxon>Alteromonadales</taxon>
        <taxon>Idiomarinaceae</taxon>
        <taxon>Aliidiomarina</taxon>
    </lineage>
</organism>
<comment type="catalytic activity">
    <reaction evidence="1">
        <text>guanosine(46) in tRNA + S-adenosyl-L-methionine = N(7)-methylguanosine(46) in tRNA + S-adenosyl-L-homocysteine</text>
        <dbReference type="Rhea" id="RHEA:42708"/>
        <dbReference type="Rhea" id="RHEA-COMP:10188"/>
        <dbReference type="Rhea" id="RHEA-COMP:10189"/>
        <dbReference type="ChEBI" id="CHEBI:57856"/>
        <dbReference type="ChEBI" id="CHEBI:59789"/>
        <dbReference type="ChEBI" id="CHEBI:74269"/>
        <dbReference type="ChEBI" id="CHEBI:74480"/>
        <dbReference type="EC" id="2.1.1.33"/>
    </reaction>
</comment>
<keyword evidence="9" id="KW-1185">Reference proteome</keyword>
<dbReference type="EC" id="2.1.1.33" evidence="3"/>
<dbReference type="GO" id="GO:0043527">
    <property type="term" value="C:tRNA methyltransferase complex"/>
    <property type="evidence" value="ECO:0007669"/>
    <property type="project" value="TreeGrafter"/>
</dbReference>
<gene>
    <name evidence="8" type="ORF">CWE14_10965</name>
</gene>
<dbReference type="SUPFAM" id="SSF53335">
    <property type="entry name" value="S-adenosyl-L-methionine-dependent methyltransferases"/>
    <property type="match status" value="1"/>
</dbReference>
<keyword evidence="4 8" id="KW-0489">Methyltransferase</keyword>
<keyword evidence="5 8" id="KW-0808">Transferase</keyword>
<accession>A0A432WDW7</accession>
<protein>
    <recommendedName>
        <fullName evidence="3">tRNA (guanine(46)-N(7))-methyltransferase</fullName>
        <ecNumber evidence="3">2.1.1.33</ecNumber>
    </recommendedName>
</protein>
<comment type="caution">
    <text evidence="8">The sequence shown here is derived from an EMBL/GenBank/DDBJ whole genome shotgun (WGS) entry which is preliminary data.</text>
</comment>
<evidence type="ECO:0000256" key="7">
    <source>
        <dbReference type="ARBA" id="ARBA00022694"/>
    </source>
</evidence>
<keyword evidence="6" id="KW-0949">S-adenosyl-L-methionine</keyword>
<evidence type="ECO:0000256" key="6">
    <source>
        <dbReference type="ARBA" id="ARBA00022691"/>
    </source>
</evidence>
<dbReference type="AlphaFoldDB" id="A0A432WDW7"/>
<dbReference type="EMBL" id="PIPO01000005">
    <property type="protein sequence ID" value="RUO31020.1"/>
    <property type="molecule type" value="Genomic_DNA"/>
</dbReference>
<dbReference type="PANTHER" id="PTHR23417">
    <property type="entry name" value="3-DEOXY-D-MANNO-OCTULOSONIC-ACID TRANSFERASE/TRNA GUANINE-N 7 - -METHYLTRANSFERASE"/>
    <property type="match status" value="1"/>
</dbReference>
<evidence type="ECO:0000256" key="4">
    <source>
        <dbReference type="ARBA" id="ARBA00022603"/>
    </source>
</evidence>
<dbReference type="Pfam" id="PF02390">
    <property type="entry name" value="Methyltransf_4"/>
    <property type="match status" value="1"/>
</dbReference>
<name>A0A432WDW7_9GAMM</name>
<keyword evidence="7" id="KW-0819">tRNA processing</keyword>
<evidence type="ECO:0000256" key="2">
    <source>
        <dbReference type="ARBA" id="ARBA00003015"/>
    </source>
</evidence>
<proteinExistence type="predicted"/>
<evidence type="ECO:0000313" key="9">
    <source>
        <dbReference type="Proteomes" id="UP000287823"/>
    </source>
</evidence>
<dbReference type="PANTHER" id="PTHR23417:SF14">
    <property type="entry name" value="PENTACOTRIPEPTIDE-REPEAT REGION OF PRORP DOMAIN-CONTAINING PROTEIN"/>
    <property type="match status" value="1"/>
</dbReference>
<evidence type="ECO:0000313" key="8">
    <source>
        <dbReference type="EMBL" id="RUO31020.1"/>
    </source>
</evidence>
<sequence length="221" mass="25210">MMEYQSRGIDTNQTGIHEDLDKTVHKYLSTEFQKPVAEHSKATFEQVQTVVDRWQGPLILDSCCGVGESTLALSQRHPEALVVGIDKSAHRLGKNTAYGDSNERCLLVRADLNDFWRQAVDANWQLSHHYILYPNPWPKQKHLQRRWHGGPLFPSIIALGGQLELRSNWRLYLEEFARALEISGQASSVTELAADSVPITPFERKYQATQQALWQLQSKLC</sequence>
<evidence type="ECO:0000256" key="3">
    <source>
        <dbReference type="ARBA" id="ARBA00011977"/>
    </source>
</evidence>
<dbReference type="InterPro" id="IPR003358">
    <property type="entry name" value="tRNA_(Gua-N-7)_MeTrfase_Trmb"/>
</dbReference>
<evidence type="ECO:0000256" key="1">
    <source>
        <dbReference type="ARBA" id="ARBA00000142"/>
    </source>
</evidence>
<dbReference type="InterPro" id="IPR029063">
    <property type="entry name" value="SAM-dependent_MTases_sf"/>
</dbReference>
<comment type="function">
    <text evidence="2">Catalyzes the formation of N(7)-methylguanine at position 46 (m7G46) in tRNA.</text>
</comment>
<evidence type="ECO:0000256" key="5">
    <source>
        <dbReference type="ARBA" id="ARBA00022679"/>
    </source>
</evidence>
<dbReference type="Proteomes" id="UP000287823">
    <property type="component" value="Unassembled WGS sequence"/>
</dbReference>
<dbReference type="Gene3D" id="3.40.50.150">
    <property type="entry name" value="Vaccinia Virus protein VP39"/>
    <property type="match status" value="1"/>
</dbReference>